<dbReference type="PANTHER" id="PTHR34982:SF1">
    <property type="entry name" value="FLAGELLAR ASSEMBLY PROTEIN FLIH"/>
    <property type="match status" value="1"/>
</dbReference>
<dbReference type="InterPro" id="IPR018035">
    <property type="entry name" value="Flagellar_FliH/T3SS_HrpE"/>
</dbReference>
<keyword evidence="4" id="KW-0813">Transport</keyword>
<evidence type="ECO:0000256" key="5">
    <source>
        <dbReference type="ARBA" id="ARBA00022795"/>
    </source>
</evidence>
<evidence type="ECO:0000256" key="1">
    <source>
        <dbReference type="ARBA" id="ARBA00003041"/>
    </source>
</evidence>
<feature type="coiled-coil region" evidence="8">
    <location>
        <begin position="75"/>
        <end position="123"/>
    </location>
</feature>
<keyword evidence="6" id="KW-0653">Protein transport</keyword>
<sequence length="501" mass="53835">MADHEAFGDMNAKIDPNRVVTSVKDDNRVPEYREVTIVNGEAAQSFTPLQWPLFDDGKPITTNAIGYEVGGYFKRHQEAMRLAKVEAERKAEEERLAAEAAAKKAAEEEAAAAEKEKANAISLEELEAMRNAARKEGYTEGAARGHEEGYQKGFEQGKADGFNQGQQDGMAQGYQDGFRQGRDEGFTKGQEAGLASGTDIVTTQADRFRHLADMLAQPLREVDEQVTDELVYLVSRMVKVIIKREIKGDVEFLKQGIEKCVSLLPEAKDGVEVELSESDYALILASVGKDYMQAQNWHVIPSTSVQDGDIVVNTKLSSAQWRIDDRIDALISDFLTGAADAVASARKESIEGCPEFDEQPKQQLIPPRDILNMSDRIAKNMAAMAPQPPKFEPAAGDGAAAEAAKGIGTLAPESAGVDFGDAFDPDAAEIHDATLRSQTDEALAANAFSIDQGSGPKLQGVEFNTAAIDAAKADAEAHGVTPPPSIAEQAAAAAAAETKHA</sequence>
<evidence type="ECO:0000256" key="6">
    <source>
        <dbReference type="ARBA" id="ARBA00022927"/>
    </source>
</evidence>
<dbReference type="PANTHER" id="PTHR34982">
    <property type="entry name" value="YOP PROTEINS TRANSLOCATION PROTEIN L"/>
    <property type="match status" value="1"/>
</dbReference>
<name>A0A9D2B1L3_9GAMM</name>
<dbReference type="AlphaFoldDB" id="A0A9D2B1L3"/>
<gene>
    <name evidence="11" type="ORF">H9850_10095</name>
</gene>
<feature type="region of interest" description="Disordered" evidence="9">
    <location>
        <begin position="475"/>
        <end position="501"/>
    </location>
</feature>
<dbReference type="Proteomes" id="UP000886829">
    <property type="component" value="Unassembled WGS sequence"/>
</dbReference>
<keyword evidence="5" id="KW-1005">Bacterial flagellum biogenesis</keyword>
<evidence type="ECO:0000256" key="8">
    <source>
        <dbReference type="SAM" id="Coils"/>
    </source>
</evidence>
<comment type="similarity">
    <text evidence="2">Belongs to the FliH family.</text>
</comment>
<accession>A0A9D2B1L3</accession>
<keyword evidence="8" id="KW-0175">Coiled coil</keyword>
<dbReference type="EMBL" id="DXEV01000199">
    <property type="protein sequence ID" value="HIX57803.1"/>
    <property type="molecule type" value="Genomic_DNA"/>
</dbReference>
<evidence type="ECO:0000256" key="9">
    <source>
        <dbReference type="SAM" id="MobiDB-lite"/>
    </source>
</evidence>
<comment type="caution">
    <text evidence="11">The sequence shown here is derived from an EMBL/GenBank/DDBJ whole genome shotgun (WGS) entry which is preliminary data.</text>
</comment>
<dbReference type="InterPro" id="IPR051472">
    <property type="entry name" value="T3SS_Stator/FliH"/>
</dbReference>
<comment type="function">
    <text evidence="1">Needed for flagellar regrowth and assembly.</text>
</comment>
<dbReference type="GO" id="GO:0005829">
    <property type="term" value="C:cytosol"/>
    <property type="evidence" value="ECO:0007669"/>
    <property type="project" value="TreeGrafter"/>
</dbReference>
<keyword evidence="7" id="KW-1006">Bacterial flagellum protein export</keyword>
<proteinExistence type="inferred from homology"/>
<dbReference type="Pfam" id="PF02108">
    <property type="entry name" value="FliH"/>
    <property type="match status" value="1"/>
</dbReference>
<evidence type="ECO:0000313" key="12">
    <source>
        <dbReference type="Proteomes" id="UP000886829"/>
    </source>
</evidence>
<evidence type="ECO:0000256" key="2">
    <source>
        <dbReference type="ARBA" id="ARBA00006602"/>
    </source>
</evidence>
<evidence type="ECO:0000313" key="11">
    <source>
        <dbReference type="EMBL" id="HIX57803.1"/>
    </source>
</evidence>
<dbReference type="GO" id="GO:0015031">
    <property type="term" value="P:protein transport"/>
    <property type="evidence" value="ECO:0007669"/>
    <property type="project" value="UniProtKB-KW"/>
</dbReference>
<protein>
    <recommendedName>
        <fullName evidence="3">Flagellar assembly protein FliH</fullName>
    </recommendedName>
</protein>
<feature type="compositionally biased region" description="Low complexity" evidence="9">
    <location>
        <begin position="490"/>
        <end position="501"/>
    </location>
</feature>
<reference evidence="11" key="1">
    <citation type="journal article" date="2021" name="PeerJ">
        <title>Extensive microbial diversity within the chicken gut microbiome revealed by metagenomics and culture.</title>
        <authorList>
            <person name="Gilroy R."/>
            <person name="Ravi A."/>
            <person name="Getino M."/>
            <person name="Pursley I."/>
            <person name="Horton D.L."/>
            <person name="Alikhan N.F."/>
            <person name="Baker D."/>
            <person name="Gharbi K."/>
            <person name="Hall N."/>
            <person name="Watson M."/>
            <person name="Adriaenssens E.M."/>
            <person name="Foster-Nyarko E."/>
            <person name="Jarju S."/>
            <person name="Secka A."/>
            <person name="Antonio M."/>
            <person name="Oren A."/>
            <person name="Chaudhuri R.R."/>
            <person name="La Ragione R."/>
            <person name="Hildebrand F."/>
            <person name="Pallen M.J."/>
        </authorList>
    </citation>
    <scope>NUCLEOTIDE SEQUENCE</scope>
    <source>
        <strain evidence="11">USASDec5-558</strain>
    </source>
</reference>
<evidence type="ECO:0000256" key="4">
    <source>
        <dbReference type="ARBA" id="ARBA00022448"/>
    </source>
</evidence>
<organism evidence="11 12">
    <name type="scientific">Candidatus Anaerobiospirillum pullistercoris</name>
    <dbReference type="NCBI Taxonomy" id="2838452"/>
    <lineage>
        <taxon>Bacteria</taxon>
        <taxon>Pseudomonadati</taxon>
        <taxon>Pseudomonadota</taxon>
        <taxon>Gammaproteobacteria</taxon>
        <taxon>Aeromonadales</taxon>
        <taxon>Succinivibrionaceae</taxon>
        <taxon>Anaerobiospirillum</taxon>
    </lineage>
</organism>
<dbReference type="GO" id="GO:0044781">
    <property type="term" value="P:bacterial-type flagellum organization"/>
    <property type="evidence" value="ECO:0007669"/>
    <property type="project" value="UniProtKB-KW"/>
</dbReference>
<evidence type="ECO:0000256" key="3">
    <source>
        <dbReference type="ARBA" id="ARBA00016507"/>
    </source>
</evidence>
<evidence type="ECO:0000259" key="10">
    <source>
        <dbReference type="Pfam" id="PF02108"/>
    </source>
</evidence>
<reference evidence="11" key="2">
    <citation type="submission" date="2021-04" db="EMBL/GenBank/DDBJ databases">
        <authorList>
            <person name="Gilroy R."/>
        </authorList>
    </citation>
    <scope>NUCLEOTIDE SEQUENCE</scope>
    <source>
        <strain evidence="11">USASDec5-558</strain>
    </source>
</reference>
<feature type="domain" description="Flagellar assembly protein FliH/Type III secretion system HrpE" evidence="10">
    <location>
        <begin position="204"/>
        <end position="329"/>
    </location>
</feature>
<evidence type="ECO:0000256" key="7">
    <source>
        <dbReference type="ARBA" id="ARBA00023225"/>
    </source>
</evidence>